<reference evidence="1" key="1">
    <citation type="journal article" date="2023" name="G3 (Bethesda)">
        <title>A reference genome for the long-term kleptoplast-retaining sea slug Elysia crispata morphotype clarki.</title>
        <authorList>
            <person name="Eastman K.E."/>
            <person name="Pendleton A.L."/>
            <person name="Shaikh M.A."/>
            <person name="Suttiyut T."/>
            <person name="Ogas R."/>
            <person name="Tomko P."/>
            <person name="Gavelis G."/>
            <person name="Widhalm J.R."/>
            <person name="Wisecaver J.H."/>
        </authorList>
    </citation>
    <scope>NUCLEOTIDE SEQUENCE</scope>
    <source>
        <strain evidence="1">ECLA1</strain>
    </source>
</reference>
<accession>A0AAE1CM55</accession>
<sequence length="158" mass="18046">MGRVKAQLFSKFDFYCLSLVSEDNLALYLFVLDLCGTRLYRYSLILHNFLPFCVVNVGRGCANSLFLLPDNILVLHITHFPYRAKTERPQADQFTTGFTQRNHEIDQIVPLGHFPIIMSNKQNKPRLSGRYSLGLYKHSAERRDAKGPLLLPSANGPF</sequence>
<organism evidence="1 2">
    <name type="scientific">Elysia crispata</name>
    <name type="common">lettuce slug</name>
    <dbReference type="NCBI Taxonomy" id="231223"/>
    <lineage>
        <taxon>Eukaryota</taxon>
        <taxon>Metazoa</taxon>
        <taxon>Spiralia</taxon>
        <taxon>Lophotrochozoa</taxon>
        <taxon>Mollusca</taxon>
        <taxon>Gastropoda</taxon>
        <taxon>Heterobranchia</taxon>
        <taxon>Euthyneura</taxon>
        <taxon>Panpulmonata</taxon>
        <taxon>Sacoglossa</taxon>
        <taxon>Placobranchoidea</taxon>
        <taxon>Plakobranchidae</taxon>
        <taxon>Elysia</taxon>
    </lineage>
</organism>
<gene>
    <name evidence="1" type="ORF">RRG08_002856</name>
</gene>
<proteinExistence type="predicted"/>
<dbReference type="EMBL" id="JAWDGP010007584">
    <property type="protein sequence ID" value="KAK3712526.1"/>
    <property type="molecule type" value="Genomic_DNA"/>
</dbReference>
<evidence type="ECO:0000313" key="1">
    <source>
        <dbReference type="EMBL" id="KAK3712526.1"/>
    </source>
</evidence>
<dbReference type="AlphaFoldDB" id="A0AAE1CM55"/>
<keyword evidence="2" id="KW-1185">Reference proteome</keyword>
<comment type="caution">
    <text evidence="1">The sequence shown here is derived from an EMBL/GenBank/DDBJ whole genome shotgun (WGS) entry which is preliminary data.</text>
</comment>
<dbReference type="Proteomes" id="UP001283361">
    <property type="component" value="Unassembled WGS sequence"/>
</dbReference>
<name>A0AAE1CM55_9GAST</name>
<evidence type="ECO:0000313" key="2">
    <source>
        <dbReference type="Proteomes" id="UP001283361"/>
    </source>
</evidence>
<protein>
    <submittedName>
        <fullName evidence="1">Uncharacterized protein</fullName>
    </submittedName>
</protein>